<gene>
    <name evidence="4" type="ORF">BJ987_003577</name>
</gene>
<dbReference type="Proteomes" id="UP001519325">
    <property type="component" value="Unassembled WGS sequence"/>
</dbReference>
<evidence type="ECO:0000256" key="2">
    <source>
        <dbReference type="SAM" id="Phobius"/>
    </source>
</evidence>
<dbReference type="EMBL" id="JAGGMR010000001">
    <property type="protein sequence ID" value="MBP2190676.1"/>
    <property type="molecule type" value="Genomic_DNA"/>
</dbReference>
<dbReference type="InterPro" id="IPR000045">
    <property type="entry name" value="Prepilin_IV_endopep_pep"/>
</dbReference>
<protein>
    <submittedName>
        <fullName evidence="4">Leader peptidase (Prepilin peptidase)/N-methyltransferase</fullName>
        <ecNumber evidence="4">2.1.1.-</ecNumber>
        <ecNumber evidence="4">3.4.23.43</ecNumber>
    </submittedName>
</protein>
<dbReference type="GO" id="GO:0008168">
    <property type="term" value="F:methyltransferase activity"/>
    <property type="evidence" value="ECO:0007669"/>
    <property type="project" value="UniProtKB-KW"/>
</dbReference>
<keyword evidence="4" id="KW-0808">Transferase</keyword>
<evidence type="ECO:0000256" key="1">
    <source>
        <dbReference type="ARBA" id="ARBA00005801"/>
    </source>
</evidence>
<dbReference type="GO" id="GO:0032259">
    <property type="term" value="P:methylation"/>
    <property type="evidence" value="ECO:0007669"/>
    <property type="project" value="UniProtKB-KW"/>
</dbReference>
<dbReference type="RefSeq" id="WP_209891137.1">
    <property type="nucleotide sequence ID" value="NZ_JAGGMR010000001.1"/>
</dbReference>
<organism evidence="4 5">
    <name type="scientific">Nocardia goodfellowii</name>
    <dbReference type="NCBI Taxonomy" id="882446"/>
    <lineage>
        <taxon>Bacteria</taxon>
        <taxon>Bacillati</taxon>
        <taxon>Actinomycetota</taxon>
        <taxon>Actinomycetes</taxon>
        <taxon>Mycobacteriales</taxon>
        <taxon>Nocardiaceae</taxon>
        <taxon>Nocardia</taxon>
    </lineage>
</organism>
<keyword evidence="2" id="KW-1133">Transmembrane helix</keyword>
<keyword evidence="5" id="KW-1185">Reference proteome</keyword>
<dbReference type="Pfam" id="PF01478">
    <property type="entry name" value="Peptidase_A24"/>
    <property type="match status" value="1"/>
</dbReference>
<evidence type="ECO:0000259" key="3">
    <source>
        <dbReference type="Pfam" id="PF01478"/>
    </source>
</evidence>
<keyword evidence="4" id="KW-0489">Methyltransferase</keyword>
<proteinExistence type="inferred from homology"/>
<reference evidence="4 5" key="1">
    <citation type="submission" date="2021-03" db="EMBL/GenBank/DDBJ databases">
        <title>Sequencing the genomes of 1000 actinobacteria strains.</title>
        <authorList>
            <person name="Klenk H.-P."/>
        </authorList>
    </citation>
    <scope>NUCLEOTIDE SEQUENCE [LARGE SCALE GENOMIC DNA]</scope>
    <source>
        <strain evidence="4 5">DSM 45516</strain>
    </source>
</reference>
<dbReference type="Gene3D" id="1.20.120.1220">
    <property type="match status" value="1"/>
</dbReference>
<keyword evidence="2" id="KW-0472">Membrane</keyword>
<keyword evidence="4" id="KW-0378">Hydrolase</keyword>
<comment type="caution">
    <text evidence="4">The sequence shown here is derived from an EMBL/GenBank/DDBJ whole genome shotgun (WGS) entry which is preliminary data.</text>
</comment>
<feature type="transmembrane region" description="Helical" evidence="2">
    <location>
        <begin position="28"/>
        <end position="46"/>
    </location>
</feature>
<keyword evidence="2" id="KW-0812">Transmembrane</keyword>
<accession>A0ABS4QJ31</accession>
<dbReference type="GO" id="GO:0004190">
    <property type="term" value="F:aspartic-type endopeptidase activity"/>
    <property type="evidence" value="ECO:0007669"/>
    <property type="project" value="UniProtKB-EC"/>
</dbReference>
<feature type="domain" description="Prepilin type IV endopeptidase peptidase" evidence="3">
    <location>
        <begin position="8"/>
        <end position="108"/>
    </location>
</feature>
<evidence type="ECO:0000313" key="5">
    <source>
        <dbReference type="Proteomes" id="UP001519325"/>
    </source>
</evidence>
<comment type="similarity">
    <text evidence="1">Belongs to the peptidase A24 family.</text>
</comment>
<feature type="transmembrane region" description="Helical" evidence="2">
    <location>
        <begin position="93"/>
        <end position="117"/>
    </location>
</feature>
<feature type="transmembrane region" description="Helical" evidence="2">
    <location>
        <begin position="129"/>
        <end position="149"/>
    </location>
</feature>
<dbReference type="EC" id="3.4.23.43" evidence="4"/>
<dbReference type="PANTHER" id="PTHR30487:SF0">
    <property type="entry name" value="PREPILIN LEADER PEPTIDASE_N-METHYLTRANSFERASE-RELATED"/>
    <property type="match status" value="1"/>
</dbReference>
<dbReference type="InterPro" id="IPR050882">
    <property type="entry name" value="Prepilin_peptidase/N-MTase"/>
</dbReference>
<dbReference type="EC" id="2.1.1.-" evidence="4"/>
<evidence type="ECO:0000313" key="4">
    <source>
        <dbReference type="EMBL" id="MBP2190676.1"/>
    </source>
</evidence>
<name>A0ABS4QJ31_9NOCA</name>
<sequence length="151" mass="15056">MEILAFAVLAGLCVVLSGWDLRERRLPNSLTGTLLLGVLGYALGTAQFTAAMVGALLLAVPYLLVHLVAPHALGAGDVKLAAGLGAAAGLGGAHTWVCAAVAAPFLTAGVGVVALCADRIRRRTQSAGPYAVPHGPAMCAATLLALVAAPP</sequence>
<dbReference type="PANTHER" id="PTHR30487">
    <property type="entry name" value="TYPE 4 PREPILIN-LIKE PROTEINS LEADER PEPTIDE-PROCESSING ENZYME"/>
    <property type="match status" value="1"/>
</dbReference>